<evidence type="ECO:0000256" key="1">
    <source>
        <dbReference type="ARBA" id="ARBA00004413"/>
    </source>
</evidence>
<comment type="similarity">
    <text evidence="7">Belongs to the SOSEKI family.</text>
</comment>
<keyword evidence="6" id="KW-0131">Cell cycle</keyword>
<evidence type="ECO:0000256" key="5">
    <source>
        <dbReference type="ARBA" id="ARBA00023136"/>
    </source>
</evidence>
<dbReference type="GO" id="GO:0005886">
    <property type="term" value="C:plasma membrane"/>
    <property type="evidence" value="ECO:0007669"/>
    <property type="project" value="UniProtKB-SubCell"/>
</dbReference>
<dbReference type="GO" id="GO:0051258">
    <property type="term" value="P:protein polymerization"/>
    <property type="evidence" value="ECO:0007669"/>
    <property type="project" value="UniProtKB-ARBA"/>
</dbReference>
<evidence type="ECO:0000259" key="10">
    <source>
        <dbReference type="Pfam" id="PF06136"/>
    </source>
</evidence>
<dbReference type="Proteomes" id="UP001634393">
    <property type="component" value="Unassembled WGS sequence"/>
</dbReference>
<feature type="compositionally biased region" description="Basic and acidic residues" evidence="9">
    <location>
        <begin position="158"/>
        <end position="176"/>
    </location>
</feature>
<keyword evidence="3" id="KW-1003">Cell membrane</keyword>
<sequence length="379" mass="42888">MEAQVGAEGRRLHIVYFLSRKSHIDHPHLIKVNHLSINGVRLRDIKRWLGELRGKDIADSFSWSYKRKYKSGYVWQDLMDDDDLITPISDNEYVLKGSEISSKSNTINKASTKTSFKEENYQCHSSDTSIMYVSTKSSSEIQEESPTFGSESSTLTDDSTKLETENNSETTKHQNQQEKPPYNEKIAISYKAKTNEKTISIPVAATAASSSEPRFTKTVFRNLITCGSADTNDSAVFKINKRNRGRPFLNMCSNDEKIVREPTEVCKRDRTESSLQQLNGRKNFQQEKDSIKNKNECKDQRVHCSAAYKPIKGPNCSQCGKQFKPEKLHAHLKSCKGIKAMAKFAANNPEIATATHEKTKKSLTKSQNIDSVSGYLRTH</sequence>
<keyword evidence="8" id="KW-0175">Coiled coil</keyword>
<dbReference type="Gene3D" id="3.30.160.60">
    <property type="entry name" value="Classic Zinc Finger"/>
    <property type="match status" value="1"/>
</dbReference>
<evidence type="ECO:0000256" key="4">
    <source>
        <dbReference type="ARBA" id="ARBA00022618"/>
    </source>
</evidence>
<keyword evidence="4" id="KW-0132">Cell division</keyword>
<proteinExistence type="inferred from homology"/>
<evidence type="ECO:0000256" key="2">
    <source>
        <dbReference type="ARBA" id="ARBA00022473"/>
    </source>
</evidence>
<dbReference type="PANTHER" id="PTHR31083:SF5">
    <property type="entry name" value="PROTEIN SOSEKI 1"/>
    <property type="match status" value="1"/>
</dbReference>
<dbReference type="Pfam" id="PF06136">
    <property type="entry name" value="SOK"/>
    <property type="match status" value="1"/>
</dbReference>
<feature type="coiled-coil region" evidence="8">
    <location>
        <begin position="268"/>
        <end position="301"/>
    </location>
</feature>
<evidence type="ECO:0000256" key="9">
    <source>
        <dbReference type="SAM" id="MobiDB-lite"/>
    </source>
</evidence>
<feature type="compositionally biased region" description="Polar residues" evidence="9">
    <location>
        <begin position="134"/>
        <end position="157"/>
    </location>
</feature>
<dbReference type="AlphaFoldDB" id="A0ABD3RQE9"/>
<dbReference type="EMBL" id="JBJXBP010000008">
    <property type="protein sequence ID" value="KAL3815169.1"/>
    <property type="molecule type" value="Genomic_DNA"/>
</dbReference>
<comment type="caution">
    <text evidence="11">The sequence shown here is derived from an EMBL/GenBank/DDBJ whole genome shotgun (WGS) entry which is preliminary data.</text>
</comment>
<feature type="domain" description="SOSEKI DIX-like" evidence="10">
    <location>
        <begin position="13"/>
        <end position="100"/>
    </location>
</feature>
<keyword evidence="12" id="KW-1185">Reference proteome</keyword>
<evidence type="ECO:0000256" key="6">
    <source>
        <dbReference type="ARBA" id="ARBA00023306"/>
    </source>
</evidence>
<evidence type="ECO:0000256" key="8">
    <source>
        <dbReference type="SAM" id="Coils"/>
    </source>
</evidence>
<dbReference type="InterPro" id="IPR048351">
    <property type="entry name" value="SOK_DIX"/>
</dbReference>
<dbReference type="PANTHER" id="PTHR31083">
    <property type="entry name" value="UPSTREAM OF FLC PROTEIN (DUF966)"/>
    <property type="match status" value="1"/>
</dbReference>
<dbReference type="GO" id="GO:0051301">
    <property type="term" value="P:cell division"/>
    <property type="evidence" value="ECO:0007669"/>
    <property type="project" value="UniProtKB-KW"/>
</dbReference>
<feature type="region of interest" description="Disordered" evidence="9">
    <location>
        <begin position="134"/>
        <end position="183"/>
    </location>
</feature>
<dbReference type="InterPro" id="IPR010369">
    <property type="entry name" value="SOK"/>
</dbReference>
<name>A0ABD3RQE9_9LAMI</name>
<feature type="region of interest" description="Disordered" evidence="9">
    <location>
        <begin position="356"/>
        <end position="379"/>
    </location>
</feature>
<keyword evidence="5" id="KW-0472">Membrane</keyword>
<evidence type="ECO:0000256" key="3">
    <source>
        <dbReference type="ARBA" id="ARBA00022475"/>
    </source>
</evidence>
<organism evidence="11 12">
    <name type="scientific">Penstemon smallii</name>
    <dbReference type="NCBI Taxonomy" id="265156"/>
    <lineage>
        <taxon>Eukaryota</taxon>
        <taxon>Viridiplantae</taxon>
        <taxon>Streptophyta</taxon>
        <taxon>Embryophyta</taxon>
        <taxon>Tracheophyta</taxon>
        <taxon>Spermatophyta</taxon>
        <taxon>Magnoliopsida</taxon>
        <taxon>eudicotyledons</taxon>
        <taxon>Gunneridae</taxon>
        <taxon>Pentapetalae</taxon>
        <taxon>asterids</taxon>
        <taxon>lamiids</taxon>
        <taxon>Lamiales</taxon>
        <taxon>Plantaginaceae</taxon>
        <taxon>Cheloneae</taxon>
        <taxon>Penstemon</taxon>
    </lineage>
</organism>
<evidence type="ECO:0000313" key="12">
    <source>
        <dbReference type="Proteomes" id="UP001634393"/>
    </source>
</evidence>
<gene>
    <name evidence="11" type="ORF">ACJIZ3_016437</name>
</gene>
<keyword evidence="2" id="KW-0217">Developmental protein</keyword>
<accession>A0ABD3RQE9</accession>
<reference evidence="11 12" key="1">
    <citation type="submission" date="2024-12" db="EMBL/GenBank/DDBJ databases">
        <title>The unique morphological basis and parallel evolutionary history of personate flowers in Penstemon.</title>
        <authorList>
            <person name="Depatie T.H."/>
            <person name="Wessinger C.A."/>
        </authorList>
    </citation>
    <scope>NUCLEOTIDE SEQUENCE [LARGE SCALE GENOMIC DNA]</scope>
    <source>
        <strain evidence="11">WTNN_2</strain>
        <tissue evidence="11">Leaf</tissue>
    </source>
</reference>
<protein>
    <recommendedName>
        <fullName evidence="10">SOSEKI DIX-like domain-containing protein</fullName>
    </recommendedName>
</protein>
<evidence type="ECO:0000256" key="7">
    <source>
        <dbReference type="ARBA" id="ARBA00024211"/>
    </source>
</evidence>
<comment type="subcellular location">
    <subcellularLocation>
        <location evidence="1">Cell membrane</location>
        <topology evidence="1">Peripheral membrane protein</topology>
        <orientation evidence="1">Cytoplasmic side</orientation>
    </subcellularLocation>
</comment>
<evidence type="ECO:0000313" key="11">
    <source>
        <dbReference type="EMBL" id="KAL3815169.1"/>
    </source>
</evidence>